<evidence type="ECO:0000256" key="1">
    <source>
        <dbReference type="SAM" id="Coils"/>
    </source>
</evidence>
<protein>
    <submittedName>
        <fullName evidence="2">Uncharacterized protein</fullName>
    </submittedName>
</protein>
<proteinExistence type="predicted"/>
<dbReference type="Proteomes" id="UP000249634">
    <property type="component" value="Chromosome 1"/>
</dbReference>
<organism evidence="2 3">
    <name type="scientific">Streptococcus thermophilus</name>
    <dbReference type="NCBI Taxonomy" id="1308"/>
    <lineage>
        <taxon>Bacteria</taxon>
        <taxon>Bacillati</taxon>
        <taxon>Bacillota</taxon>
        <taxon>Bacilli</taxon>
        <taxon>Lactobacillales</taxon>
        <taxon>Streptococcaceae</taxon>
        <taxon>Streptococcus</taxon>
    </lineage>
</organism>
<feature type="coiled-coil region" evidence="1">
    <location>
        <begin position="8"/>
        <end position="49"/>
    </location>
</feature>
<gene>
    <name evidence="2" type="ORF">NCTC12958_02064</name>
</gene>
<name>A0A2X3V4K4_STRTR</name>
<sequence length="86" mass="9662">MVTRKSQTETLKAKINKFDAELEKIKDQKTQLANKERELNKQLKTAKADYIVALMAESGKSIEDLELFSKTETVAENGGDGHVSDY</sequence>
<dbReference type="EMBL" id="LS483339">
    <property type="protein sequence ID" value="SQF25833.1"/>
    <property type="molecule type" value="Genomic_DNA"/>
</dbReference>
<evidence type="ECO:0000313" key="2">
    <source>
        <dbReference type="EMBL" id="SQF25833.1"/>
    </source>
</evidence>
<dbReference type="RefSeq" id="WP_111679717.1">
    <property type="nucleotide sequence ID" value="NZ_BPPS01000033.1"/>
</dbReference>
<reference evidence="2 3" key="1">
    <citation type="submission" date="2018-06" db="EMBL/GenBank/DDBJ databases">
        <authorList>
            <consortium name="Pathogen Informatics"/>
            <person name="Doyle S."/>
        </authorList>
    </citation>
    <scope>NUCLEOTIDE SEQUENCE [LARGE SCALE GENOMIC DNA]</scope>
    <source>
        <strain evidence="2 3">NCTC12958</strain>
    </source>
</reference>
<keyword evidence="1" id="KW-0175">Coiled coil</keyword>
<accession>A0A2X3V4K4</accession>
<dbReference type="AlphaFoldDB" id="A0A2X3V4K4"/>
<evidence type="ECO:0000313" key="3">
    <source>
        <dbReference type="Proteomes" id="UP000249634"/>
    </source>
</evidence>